<dbReference type="GO" id="GO:0004635">
    <property type="term" value="F:phosphoribosyl-AMP cyclohydrolase activity"/>
    <property type="evidence" value="ECO:0007669"/>
    <property type="project" value="UniProtKB-EC"/>
</dbReference>
<proteinExistence type="inferred from homology"/>
<dbReference type="AlphaFoldDB" id="A0A485M4J7"/>
<reference evidence="10" key="1">
    <citation type="submission" date="2019-03" db="EMBL/GenBank/DDBJ databases">
        <authorList>
            <person name="Hao L."/>
        </authorList>
    </citation>
    <scope>NUCLEOTIDE SEQUENCE</scope>
</reference>
<protein>
    <recommendedName>
        <fullName evidence="4">Histidine biosynthesis bifunctional protein HisIE</fullName>
        <ecNumber evidence="3">3.5.4.19</ecNumber>
    </recommendedName>
</protein>
<dbReference type="InterPro" id="IPR038019">
    <property type="entry name" value="PRib_AMP_CycHydrolase_sf"/>
</dbReference>
<evidence type="ECO:0000256" key="4">
    <source>
        <dbReference type="ARBA" id="ARBA00017720"/>
    </source>
</evidence>
<evidence type="ECO:0000256" key="8">
    <source>
        <dbReference type="ARBA" id="ARBA00023102"/>
    </source>
</evidence>
<name>A0A485M4J7_9ZZZZ</name>
<dbReference type="InterPro" id="IPR026660">
    <property type="entry name" value="PRA-CH"/>
</dbReference>
<feature type="domain" description="Phosphoribosyl-AMP cyclohydrolase" evidence="9">
    <location>
        <begin position="30"/>
        <end position="103"/>
    </location>
</feature>
<evidence type="ECO:0000256" key="7">
    <source>
        <dbReference type="ARBA" id="ARBA00022801"/>
    </source>
</evidence>
<dbReference type="EMBL" id="CAADRN010000262">
    <property type="protein sequence ID" value="VFU16175.1"/>
    <property type="molecule type" value="Genomic_DNA"/>
</dbReference>
<keyword evidence="6" id="KW-0028">Amino-acid biosynthesis</keyword>
<evidence type="ECO:0000256" key="1">
    <source>
        <dbReference type="ARBA" id="ARBA00000024"/>
    </source>
</evidence>
<dbReference type="EC" id="3.5.4.19" evidence="3"/>
<keyword evidence="8" id="KW-0368">Histidine biosynthesis</keyword>
<keyword evidence="5" id="KW-0963">Cytoplasm</keyword>
<dbReference type="Gene3D" id="3.10.20.810">
    <property type="entry name" value="Phosphoribosyl-AMP cyclohydrolase"/>
    <property type="match status" value="1"/>
</dbReference>
<evidence type="ECO:0000313" key="10">
    <source>
        <dbReference type="EMBL" id="VFU16175.1"/>
    </source>
</evidence>
<dbReference type="UniPathway" id="UPA00031">
    <property type="reaction ID" value="UER00008"/>
</dbReference>
<organism evidence="10">
    <name type="scientific">anaerobic digester metagenome</name>
    <dbReference type="NCBI Taxonomy" id="1263854"/>
    <lineage>
        <taxon>unclassified sequences</taxon>
        <taxon>metagenomes</taxon>
        <taxon>ecological metagenomes</taxon>
    </lineage>
</organism>
<dbReference type="GO" id="GO:0004636">
    <property type="term" value="F:phosphoribosyl-ATP diphosphatase activity"/>
    <property type="evidence" value="ECO:0007669"/>
    <property type="project" value="UniProtKB-ARBA"/>
</dbReference>
<evidence type="ECO:0000256" key="2">
    <source>
        <dbReference type="ARBA" id="ARBA00005169"/>
    </source>
</evidence>
<comment type="catalytic activity">
    <reaction evidence="1">
        <text>1-(5-phospho-beta-D-ribosyl)-5'-AMP + H2O = 1-(5-phospho-beta-D-ribosyl)-5-[(5-phospho-beta-D-ribosylamino)methylideneamino]imidazole-4-carboxamide</text>
        <dbReference type="Rhea" id="RHEA:20049"/>
        <dbReference type="ChEBI" id="CHEBI:15377"/>
        <dbReference type="ChEBI" id="CHEBI:58435"/>
        <dbReference type="ChEBI" id="CHEBI:59457"/>
        <dbReference type="EC" id="3.5.4.19"/>
    </reaction>
</comment>
<dbReference type="SUPFAM" id="SSF141734">
    <property type="entry name" value="HisI-like"/>
    <property type="match status" value="1"/>
</dbReference>
<keyword evidence="7 10" id="KW-0378">Hydrolase</keyword>
<comment type="pathway">
    <text evidence="2">Amino-acid biosynthesis; L-histidine biosynthesis; L-histidine from 5-phospho-alpha-D-ribose 1-diphosphate: step 3/9.</text>
</comment>
<evidence type="ECO:0000259" key="9">
    <source>
        <dbReference type="Pfam" id="PF01502"/>
    </source>
</evidence>
<evidence type="ECO:0000256" key="6">
    <source>
        <dbReference type="ARBA" id="ARBA00022605"/>
    </source>
</evidence>
<gene>
    <name evidence="10" type="primary">hisI</name>
    <name evidence="10" type="ORF">SCFA_3340002</name>
</gene>
<dbReference type="HAMAP" id="MF_01021">
    <property type="entry name" value="HisI"/>
    <property type="match status" value="1"/>
</dbReference>
<evidence type="ECO:0000256" key="3">
    <source>
        <dbReference type="ARBA" id="ARBA00012721"/>
    </source>
</evidence>
<accession>A0A485M4J7</accession>
<dbReference type="PANTHER" id="PTHR42945:SF1">
    <property type="entry name" value="HISTIDINE BIOSYNTHESIS BIFUNCTIONAL PROTEIN HIS7"/>
    <property type="match status" value="1"/>
</dbReference>
<sequence>MIFNADSLKYNEAGLIPAIVQDVAGGVVLMMAYMNKEAVEKTLATGETWFWSRSRREFWHKGATSGNVQKVREILYDCDRDTLLVKVEQRGAACHEGYYTCFHYRVEPEGNVTVVGEKLFEPEEVYGKK</sequence>
<evidence type="ECO:0000256" key="5">
    <source>
        <dbReference type="ARBA" id="ARBA00022490"/>
    </source>
</evidence>
<dbReference type="PANTHER" id="PTHR42945">
    <property type="entry name" value="HISTIDINE BIOSYNTHESIS BIFUNCTIONAL PROTEIN"/>
    <property type="match status" value="1"/>
</dbReference>
<dbReference type="InterPro" id="IPR002496">
    <property type="entry name" value="PRib_AMP_CycHydrolase_dom"/>
</dbReference>
<dbReference type="GO" id="GO:0000105">
    <property type="term" value="P:L-histidine biosynthetic process"/>
    <property type="evidence" value="ECO:0007669"/>
    <property type="project" value="UniProtKB-UniPathway"/>
</dbReference>
<dbReference type="NCBIfam" id="NF000768">
    <property type="entry name" value="PRK00051.1"/>
    <property type="match status" value="1"/>
</dbReference>
<dbReference type="FunFam" id="3.10.20.810:FF:000001">
    <property type="entry name" value="Histidine biosynthesis bifunctional protein HisIE"/>
    <property type="match status" value="1"/>
</dbReference>
<dbReference type="Pfam" id="PF01502">
    <property type="entry name" value="PRA-CH"/>
    <property type="match status" value="1"/>
</dbReference>